<evidence type="ECO:0000313" key="2">
    <source>
        <dbReference type="EMBL" id="GLW55099.1"/>
    </source>
</evidence>
<evidence type="ECO:0000256" key="1">
    <source>
        <dbReference type="SAM" id="MobiDB-lite"/>
    </source>
</evidence>
<proteinExistence type="predicted"/>
<gene>
    <name evidence="2" type="ORF">Kpho01_31100</name>
</gene>
<evidence type="ECO:0000313" key="3">
    <source>
        <dbReference type="Proteomes" id="UP001165143"/>
    </source>
</evidence>
<evidence type="ECO:0008006" key="4">
    <source>
        <dbReference type="Google" id="ProtNLM"/>
    </source>
</evidence>
<dbReference type="Proteomes" id="UP001165143">
    <property type="component" value="Unassembled WGS sequence"/>
</dbReference>
<reference evidence="2" key="1">
    <citation type="submission" date="2023-02" db="EMBL/GenBank/DDBJ databases">
        <title>Kitasatospora phosalacinea NBRC 14362.</title>
        <authorList>
            <person name="Ichikawa N."/>
            <person name="Sato H."/>
            <person name="Tonouchi N."/>
        </authorList>
    </citation>
    <scope>NUCLEOTIDE SEQUENCE</scope>
    <source>
        <strain evidence="2">NBRC 14362</strain>
    </source>
</reference>
<protein>
    <recommendedName>
        <fullName evidence="4">Transposase</fullName>
    </recommendedName>
</protein>
<sequence length="140" mass="15597">MDTRTDFHQAAVIDSIGRHRATESFPTDPDGYRRLLDWLRSHGDLTAVGVEGTGPAEAREKPRGLPTGELIRQPARSRPGTDTHAPAGATRIVPRRLARRHQYLTEETADADAELRPPVPRRRPNRSRCPESAPRPRPSS</sequence>
<feature type="compositionally biased region" description="Basic residues" evidence="1">
    <location>
        <begin position="93"/>
        <end position="102"/>
    </location>
</feature>
<name>A0A9W6PHL9_9ACTN</name>
<comment type="caution">
    <text evidence="2">The sequence shown here is derived from an EMBL/GenBank/DDBJ whole genome shotgun (WGS) entry which is preliminary data.</text>
</comment>
<feature type="region of interest" description="Disordered" evidence="1">
    <location>
        <begin position="49"/>
        <end position="140"/>
    </location>
</feature>
<dbReference type="AlphaFoldDB" id="A0A9W6PHL9"/>
<organism evidence="2 3">
    <name type="scientific">Kitasatospora phosalacinea</name>
    <dbReference type="NCBI Taxonomy" id="2065"/>
    <lineage>
        <taxon>Bacteria</taxon>
        <taxon>Bacillati</taxon>
        <taxon>Actinomycetota</taxon>
        <taxon>Actinomycetes</taxon>
        <taxon>Kitasatosporales</taxon>
        <taxon>Streptomycetaceae</taxon>
        <taxon>Kitasatospora</taxon>
    </lineage>
</organism>
<dbReference type="EMBL" id="BSRX01000016">
    <property type="protein sequence ID" value="GLW55099.1"/>
    <property type="molecule type" value="Genomic_DNA"/>
</dbReference>
<accession>A0A9W6PHL9</accession>